<feature type="non-terminal residue" evidence="6">
    <location>
        <position position="1"/>
    </location>
</feature>
<gene>
    <name evidence="6" type="ORF">HRJ53_19610</name>
</gene>
<feature type="transmembrane region" description="Helical" evidence="5">
    <location>
        <begin position="12"/>
        <end position="33"/>
    </location>
</feature>
<dbReference type="InterPro" id="IPR050598">
    <property type="entry name" value="AminoAcid_Transporter"/>
</dbReference>
<sequence>INYVGVRLAGRLQVALTALKIGAILALVVLGFLFAGKRAASAQPFFPHSLSVGLLSGFLTAMVGALWAYDGWMDLTFAGSEIVNPQKNIPRALVGGTMTVGVIYLLANAVYFRVLPAEAVAAAQNVASETVRAFAGARAAAWITAAMVVSAFTTLNSSVLTGSRVPYAMARDGLFFRVADGINARHRTPAGAIAFQAVIACLMVLTGQFEDLFSLFIFAQWIFYALAVGSVYGSRRKEPDLPRPYRAWGYPVVPGIFVAGAFALTVNLFIQRPVRSVIGLLLILAGLPFYRHWTRASSAARDVARG</sequence>
<dbReference type="Pfam" id="PF13520">
    <property type="entry name" value="AA_permease_2"/>
    <property type="match status" value="1"/>
</dbReference>
<dbReference type="GO" id="GO:0015179">
    <property type="term" value="F:L-amino acid transmembrane transporter activity"/>
    <property type="evidence" value="ECO:0007669"/>
    <property type="project" value="TreeGrafter"/>
</dbReference>
<feature type="transmembrane region" description="Helical" evidence="5">
    <location>
        <begin position="89"/>
        <end position="107"/>
    </location>
</feature>
<dbReference type="PANTHER" id="PTHR11785:SF512">
    <property type="entry name" value="SOBREMESA, ISOFORM B"/>
    <property type="match status" value="1"/>
</dbReference>
<comment type="subcellular location">
    <subcellularLocation>
        <location evidence="1">Membrane</location>
        <topology evidence="1">Multi-pass membrane protein</topology>
    </subcellularLocation>
</comment>
<accession>A0A7V8SYY9</accession>
<proteinExistence type="predicted"/>
<organism evidence="6 7">
    <name type="scientific">Candidatus Acidiferrum panamense</name>
    <dbReference type="NCBI Taxonomy" id="2741543"/>
    <lineage>
        <taxon>Bacteria</taxon>
        <taxon>Pseudomonadati</taxon>
        <taxon>Acidobacteriota</taxon>
        <taxon>Terriglobia</taxon>
        <taxon>Candidatus Acidiferrales</taxon>
        <taxon>Candidatus Acidiferrum</taxon>
    </lineage>
</organism>
<protein>
    <submittedName>
        <fullName evidence="6">Amino acid permease</fullName>
    </submittedName>
</protein>
<dbReference type="InterPro" id="IPR002293">
    <property type="entry name" value="AA/rel_permease1"/>
</dbReference>
<evidence type="ECO:0000256" key="5">
    <source>
        <dbReference type="SAM" id="Phobius"/>
    </source>
</evidence>
<feature type="transmembrane region" description="Helical" evidence="5">
    <location>
        <begin position="45"/>
        <end position="69"/>
    </location>
</feature>
<keyword evidence="7" id="KW-1185">Reference proteome</keyword>
<keyword evidence="2 5" id="KW-0812">Transmembrane</keyword>
<evidence type="ECO:0000256" key="1">
    <source>
        <dbReference type="ARBA" id="ARBA00004141"/>
    </source>
</evidence>
<dbReference type="PANTHER" id="PTHR11785">
    <property type="entry name" value="AMINO ACID TRANSPORTER"/>
    <property type="match status" value="1"/>
</dbReference>
<feature type="transmembrane region" description="Helical" evidence="5">
    <location>
        <begin position="215"/>
        <end position="235"/>
    </location>
</feature>
<dbReference type="EMBL" id="JACDQQ010001877">
    <property type="protein sequence ID" value="MBA0087197.1"/>
    <property type="molecule type" value="Genomic_DNA"/>
</dbReference>
<dbReference type="Proteomes" id="UP000567293">
    <property type="component" value="Unassembled WGS sequence"/>
</dbReference>
<feature type="transmembrane region" description="Helical" evidence="5">
    <location>
        <begin position="247"/>
        <end position="270"/>
    </location>
</feature>
<dbReference type="GO" id="GO:0016020">
    <property type="term" value="C:membrane"/>
    <property type="evidence" value="ECO:0007669"/>
    <property type="project" value="UniProtKB-SubCell"/>
</dbReference>
<evidence type="ECO:0000256" key="4">
    <source>
        <dbReference type="ARBA" id="ARBA00023136"/>
    </source>
</evidence>
<feature type="transmembrane region" description="Helical" evidence="5">
    <location>
        <begin position="276"/>
        <end position="293"/>
    </location>
</feature>
<reference evidence="6" key="1">
    <citation type="submission" date="2020-06" db="EMBL/GenBank/DDBJ databases">
        <title>Legume-microbial interactions unlock mineral nutrients during tropical forest succession.</title>
        <authorList>
            <person name="Epihov D.Z."/>
        </authorList>
    </citation>
    <scope>NUCLEOTIDE SEQUENCE [LARGE SCALE GENOMIC DNA]</scope>
    <source>
        <strain evidence="6">Pan2503</strain>
    </source>
</reference>
<keyword evidence="4 5" id="KW-0472">Membrane</keyword>
<evidence type="ECO:0000313" key="6">
    <source>
        <dbReference type="EMBL" id="MBA0087197.1"/>
    </source>
</evidence>
<feature type="transmembrane region" description="Helical" evidence="5">
    <location>
        <begin position="190"/>
        <end position="209"/>
    </location>
</feature>
<evidence type="ECO:0000256" key="2">
    <source>
        <dbReference type="ARBA" id="ARBA00022692"/>
    </source>
</evidence>
<dbReference type="AlphaFoldDB" id="A0A7V8SYY9"/>
<keyword evidence="3 5" id="KW-1133">Transmembrane helix</keyword>
<evidence type="ECO:0000313" key="7">
    <source>
        <dbReference type="Proteomes" id="UP000567293"/>
    </source>
</evidence>
<dbReference type="Gene3D" id="1.20.1740.10">
    <property type="entry name" value="Amino acid/polyamine transporter I"/>
    <property type="match status" value="1"/>
</dbReference>
<evidence type="ECO:0000256" key="3">
    <source>
        <dbReference type="ARBA" id="ARBA00022989"/>
    </source>
</evidence>
<comment type="caution">
    <text evidence="6">The sequence shown here is derived from an EMBL/GenBank/DDBJ whole genome shotgun (WGS) entry which is preliminary data.</text>
</comment>
<name>A0A7V8SYY9_9BACT</name>